<organism evidence="2 3">
    <name type="scientific">Coprinopsis cinerea (strain Okayama-7 / 130 / ATCC MYA-4618 / FGSC 9003)</name>
    <name type="common">Inky cap fungus</name>
    <name type="synonym">Hormographiella aspergillata</name>
    <dbReference type="NCBI Taxonomy" id="240176"/>
    <lineage>
        <taxon>Eukaryota</taxon>
        <taxon>Fungi</taxon>
        <taxon>Dikarya</taxon>
        <taxon>Basidiomycota</taxon>
        <taxon>Agaricomycotina</taxon>
        <taxon>Agaricomycetes</taxon>
        <taxon>Agaricomycetidae</taxon>
        <taxon>Agaricales</taxon>
        <taxon>Agaricineae</taxon>
        <taxon>Psathyrellaceae</taxon>
        <taxon>Coprinopsis</taxon>
    </lineage>
</organism>
<feature type="compositionally biased region" description="Low complexity" evidence="1">
    <location>
        <begin position="396"/>
        <end position="410"/>
    </location>
</feature>
<dbReference type="GeneID" id="6006404"/>
<keyword evidence="3" id="KW-1185">Reference proteome</keyword>
<proteinExistence type="predicted"/>
<dbReference type="KEGG" id="cci:CC1G_04654"/>
<name>A8N547_COPC7</name>
<dbReference type="STRING" id="240176.A8N547"/>
<protein>
    <submittedName>
        <fullName evidence="2">Uncharacterized protein</fullName>
    </submittedName>
</protein>
<evidence type="ECO:0000313" key="2">
    <source>
        <dbReference type="EMBL" id="EAU91887.1"/>
    </source>
</evidence>
<dbReference type="OMA" id="HANLAKP"/>
<feature type="compositionally biased region" description="Low complexity" evidence="1">
    <location>
        <begin position="160"/>
        <end position="169"/>
    </location>
</feature>
<dbReference type="OrthoDB" id="3234283at2759"/>
<feature type="compositionally biased region" description="Basic and acidic residues" evidence="1">
    <location>
        <begin position="489"/>
        <end position="500"/>
    </location>
</feature>
<feature type="compositionally biased region" description="Basic and acidic residues" evidence="1">
    <location>
        <begin position="450"/>
        <end position="478"/>
    </location>
</feature>
<dbReference type="RefSeq" id="XP_001829965.1">
    <property type="nucleotide sequence ID" value="XM_001829913.2"/>
</dbReference>
<feature type="compositionally biased region" description="Polar residues" evidence="1">
    <location>
        <begin position="70"/>
        <end position="81"/>
    </location>
</feature>
<feature type="compositionally biased region" description="Polar residues" evidence="1">
    <location>
        <begin position="1"/>
        <end position="13"/>
    </location>
</feature>
<dbReference type="AlphaFoldDB" id="A8N547"/>
<gene>
    <name evidence="2" type="ORF">CC1G_04654</name>
</gene>
<feature type="compositionally biased region" description="Low complexity" evidence="1">
    <location>
        <begin position="54"/>
        <end position="69"/>
    </location>
</feature>
<feature type="compositionally biased region" description="Basic and acidic residues" evidence="1">
    <location>
        <begin position="336"/>
        <end position="345"/>
    </location>
</feature>
<feature type="compositionally biased region" description="Basic residues" evidence="1">
    <location>
        <begin position="479"/>
        <end position="488"/>
    </location>
</feature>
<dbReference type="EMBL" id="AACS02000003">
    <property type="protein sequence ID" value="EAU91887.1"/>
    <property type="molecule type" value="Genomic_DNA"/>
</dbReference>
<feature type="compositionally biased region" description="Basic residues" evidence="1">
    <location>
        <begin position="370"/>
        <end position="380"/>
    </location>
</feature>
<feature type="compositionally biased region" description="Polar residues" evidence="1">
    <location>
        <begin position="132"/>
        <end position="144"/>
    </location>
</feature>
<comment type="caution">
    <text evidence="2">The sequence shown here is derived from an EMBL/GenBank/DDBJ whole genome shotgun (WGS) entry which is preliminary data.</text>
</comment>
<feature type="region of interest" description="Disordered" evidence="1">
    <location>
        <begin position="291"/>
        <end position="565"/>
    </location>
</feature>
<feature type="compositionally biased region" description="Basic and acidic residues" evidence="1">
    <location>
        <begin position="232"/>
        <end position="243"/>
    </location>
</feature>
<feature type="region of interest" description="Disordered" evidence="1">
    <location>
        <begin position="1"/>
        <end position="243"/>
    </location>
</feature>
<dbReference type="VEuPathDB" id="FungiDB:CC1G_04654"/>
<feature type="compositionally biased region" description="Basic and acidic residues" evidence="1">
    <location>
        <begin position="22"/>
        <end position="37"/>
    </location>
</feature>
<evidence type="ECO:0000313" key="3">
    <source>
        <dbReference type="Proteomes" id="UP000001861"/>
    </source>
</evidence>
<reference evidence="2 3" key="1">
    <citation type="journal article" date="2010" name="Proc. Natl. Acad. Sci. U.S.A.">
        <title>Insights into evolution of multicellular fungi from the assembled chromosomes of the mushroom Coprinopsis cinerea (Coprinus cinereus).</title>
        <authorList>
            <person name="Stajich J.E."/>
            <person name="Wilke S.K."/>
            <person name="Ahren D."/>
            <person name="Au C.H."/>
            <person name="Birren B.W."/>
            <person name="Borodovsky M."/>
            <person name="Burns C."/>
            <person name="Canback B."/>
            <person name="Casselton L.A."/>
            <person name="Cheng C.K."/>
            <person name="Deng J."/>
            <person name="Dietrich F.S."/>
            <person name="Fargo D.C."/>
            <person name="Farman M.L."/>
            <person name="Gathman A.C."/>
            <person name="Goldberg J."/>
            <person name="Guigo R."/>
            <person name="Hoegger P.J."/>
            <person name="Hooker J.B."/>
            <person name="Huggins A."/>
            <person name="James T.Y."/>
            <person name="Kamada T."/>
            <person name="Kilaru S."/>
            <person name="Kodira C."/>
            <person name="Kues U."/>
            <person name="Kupfer D."/>
            <person name="Kwan H.S."/>
            <person name="Lomsadze A."/>
            <person name="Li W."/>
            <person name="Lilly W.W."/>
            <person name="Ma L.J."/>
            <person name="Mackey A.J."/>
            <person name="Manning G."/>
            <person name="Martin F."/>
            <person name="Muraguchi H."/>
            <person name="Natvig D.O."/>
            <person name="Palmerini H."/>
            <person name="Ramesh M.A."/>
            <person name="Rehmeyer C.J."/>
            <person name="Roe B.A."/>
            <person name="Shenoy N."/>
            <person name="Stanke M."/>
            <person name="Ter-Hovhannisyan V."/>
            <person name="Tunlid A."/>
            <person name="Velagapudi R."/>
            <person name="Vision T.J."/>
            <person name="Zeng Q."/>
            <person name="Zolan M.E."/>
            <person name="Pukkila P.J."/>
        </authorList>
    </citation>
    <scope>NUCLEOTIDE SEQUENCE [LARGE SCALE GENOMIC DNA]</scope>
    <source>
        <strain evidence="3">Okayama-7 / 130 / ATCC MYA-4618 / FGSC 9003</strain>
    </source>
</reference>
<feature type="compositionally biased region" description="Acidic residues" evidence="1">
    <location>
        <begin position="424"/>
        <end position="433"/>
    </location>
</feature>
<accession>A8N547</accession>
<feature type="compositionally biased region" description="Low complexity" evidence="1">
    <location>
        <begin position="178"/>
        <end position="194"/>
    </location>
</feature>
<sequence>MPRTRNVSRSQWDAANAMHNARGRENGGHDDSEKENTTGRVTRSRARGSTANPTTTTTGRTVLGSLSTTRPSASTGPSKTQTRGKGKPPSKGTKTKTEKLPLQDITSRYLPAPESENRGHAQPSGFGEPENLNISMAGLSTFSWTGAADEVGPSRRTRSTRNTNRNPYPSSLPPSSPPSVSSNHNAGPSHSQSNHPHHSLPVLSRSPSPFLDNVSRRLFGPADTIAEEGQEEERHQGGQEHRHVYDAWQDFDFVVPESELCGARAGSSKAQVSPTNSDPFGFFALERKLKEGREKDEDEEVEGVVLVKETSPFAAPQARPSSPGLEYTDPPEDPYDDHHENDNEHASTFNHPLLAHSESFFLPPTPPTPQKKRDRRRSSRHGFEFNLQEEDEIFNPRPSSCPSSPSPSKRSSVKRKAVAVDSDAFNDEVDAEADSTPQAQRQRRPVRKQARTEQKEEEKGDDGVGDDDGRGREGERVLRRSKRGRTSIKRGEDGEGRDNEVGSSRRSRSRNATKSESNANTRTRSSARKSTRSQAAPVKEKKTRSRKAAAILPSDDSDAEAKRERERQARLEYFRKLDEYEVETENVYVI</sequence>
<dbReference type="InParanoid" id="A8N547"/>
<evidence type="ECO:0000256" key="1">
    <source>
        <dbReference type="SAM" id="MobiDB-lite"/>
    </source>
</evidence>
<dbReference type="Proteomes" id="UP000001861">
    <property type="component" value="Unassembled WGS sequence"/>
</dbReference>